<dbReference type="GO" id="GO:0005886">
    <property type="term" value="C:plasma membrane"/>
    <property type="evidence" value="ECO:0007669"/>
    <property type="project" value="UniProtKB-SubCell"/>
</dbReference>
<dbReference type="SUPFAM" id="SSF53649">
    <property type="entry name" value="Alkaline phosphatase-like"/>
    <property type="match status" value="1"/>
</dbReference>
<dbReference type="SUPFAM" id="SSF81296">
    <property type="entry name" value="E set domains"/>
    <property type="match status" value="1"/>
</dbReference>
<evidence type="ECO:0000256" key="7">
    <source>
        <dbReference type="SAM" id="Phobius"/>
    </source>
</evidence>
<evidence type="ECO:0008006" key="12">
    <source>
        <dbReference type="Google" id="ProtNLM"/>
    </source>
</evidence>
<evidence type="ECO:0000256" key="1">
    <source>
        <dbReference type="ARBA" id="ARBA00004651"/>
    </source>
</evidence>
<dbReference type="InterPro" id="IPR000917">
    <property type="entry name" value="Sulfatase_N"/>
</dbReference>
<dbReference type="Proteomes" id="UP000192727">
    <property type="component" value="Chromosome"/>
</dbReference>
<dbReference type="InterPro" id="IPR050448">
    <property type="entry name" value="OpgB/LTA_synthase_biosynth"/>
</dbReference>
<evidence type="ECO:0000259" key="9">
    <source>
        <dbReference type="Pfam" id="PF01833"/>
    </source>
</evidence>
<dbReference type="InterPro" id="IPR014756">
    <property type="entry name" value="Ig_E-set"/>
</dbReference>
<feature type="transmembrane region" description="Helical" evidence="7">
    <location>
        <begin position="57"/>
        <end position="74"/>
    </location>
</feature>
<dbReference type="AlphaFoldDB" id="A0A1V0UWK1"/>
<feature type="transmembrane region" description="Helical" evidence="7">
    <location>
        <begin position="159"/>
        <end position="178"/>
    </location>
</feature>
<dbReference type="PANTHER" id="PTHR47371">
    <property type="entry name" value="LIPOTEICHOIC ACID SYNTHASE"/>
    <property type="match status" value="1"/>
</dbReference>
<sequence length="707" mass="80905">MSNQSFSSIPKALWNYIKTRAHILFLALMMEMLVEYLNRGSVYKTLDWVYQQPLELLLNYIMVLGLFLLFAALIGRTRIAFWILTGILLVVGLVSGIKFKMLGLPLLPWDIFQTSEATDIVQYLNGLVNWKILLVIFVYFALAIILIRKVPNFKIKVGWIERLIFVCLAVLIFTGVYYDKPVKIRSAFDPYTIPWDQAANYDRNGLILTTALNLDYIFVNEPENYSQQTISKLVDGIPKQSYPDNDKKPNVIVILSEAFWDPTIVKDIKFNEDPLPTLHEVQKTHPHGTILSPQFGGGTANVEFEVLTGNSMRFMPQGSLAYIQYVNHEVDSLAGIFARKGYNTTAVNPFHNWFYNSRTVYKNFGFHNFISSEFFTPDYKGPYLSDKSVTDKIIEAADNSDKPSFIFANTMQNHAPFDKDRYSSNGGNTFTVSGDMSQESRDILETYATGIHDSDKMIKTLTDHFTQKGEPTIIIFFGDHLPLMGDNYSVYKDIKYISEDDPDFVNKMYSTPFFVWDNFLPQNNEQLHMSPSYLGAYMLNRAQIEGSYYTDFLMEMYKKYPVIPPENMYDEMKINKDDLKPYNMLQYDIMFGQQFGYEKTAIQDKIVDQNFVLGYGEMKINEASPVQTDSSGNGTITLKGSVFVPEMSVLINGEKVTAKYVDKNTVIASVPKEWVKKPRDLEIQTVIIDTKDVEISKSNKFVVKAGQ</sequence>
<reference evidence="10 11" key="1">
    <citation type="submission" date="2017-03" db="EMBL/GenBank/DDBJ databases">
        <title>Paenibacillus larvae genome sequencing.</title>
        <authorList>
            <person name="Dingman D.W."/>
        </authorList>
    </citation>
    <scope>NUCLEOTIDE SEQUENCE [LARGE SCALE GENOMIC DNA]</scope>
    <source>
        <strain evidence="10 11">SAG 10367</strain>
    </source>
</reference>
<organism evidence="10 11">
    <name type="scientific">Paenibacillus larvae subsp. pulvifaciens</name>
    <dbReference type="NCBI Taxonomy" id="1477"/>
    <lineage>
        <taxon>Bacteria</taxon>
        <taxon>Bacillati</taxon>
        <taxon>Bacillota</taxon>
        <taxon>Bacilli</taxon>
        <taxon>Bacillales</taxon>
        <taxon>Paenibacillaceae</taxon>
        <taxon>Paenibacillus</taxon>
    </lineage>
</organism>
<dbReference type="InterPro" id="IPR002909">
    <property type="entry name" value="IPT_dom"/>
</dbReference>
<evidence type="ECO:0000256" key="4">
    <source>
        <dbReference type="ARBA" id="ARBA00022692"/>
    </source>
</evidence>
<evidence type="ECO:0000259" key="8">
    <source>
        <dbReference type="Pfam" id="PF00884"/>
    </source>
</evidence>
<dbReference type="Pfam" id="PF01833">
    <property type="entry name" value="TIG"/>
    <property type="match status" value="1"/>
</dbReference>
<keyword evidence="3" id="KW-1003">Cell membrane</keyword>
<evidence type="ECO:0000256" key="6">
    <source>
        <dbReference type="ARBA" id="ARBA00023136"/>
    </source>
</evidence>
<evidence type="ECO:0000256" key="3">
    <source>
        <dbReference type="ARBA" id="ARBA00022475"/>
    </source>
</evidence>
<dbReference type="Gene3D" id="2.60.40.10">
    <property type="entry name" value="Immunoglobulins"/>
    <property type="match status" value="1"/>
</dbReference>
<feature type="transmembrane region" description="Helical" evidence="7">
    <location>
        <begin position="81"/>
        <end position="99"/>
    </location>
</feature>
<comment type="subcellular location">
    <subcellularLocation>
        <location evidence="1">Cell membrane</location>
        <topology evidence="1">Multi-pass membrane protein</topology>
    </subcellularLocation>
</comment>
<keyword evidence="6 7" id="KW-0472">Membrane</keyword>
<dbReference type="Gene3D" id="3.40.720.10">
    <property type="entry name" value="Alkaline Phosphatase, subunit A"/>
    <property type="match status" value="1"/>
</dbReference>
<protein>
    <recommendedName>
        <fullName evidence="12">Cyclic beta-1,2-glucan modification protein</fullName>
    </recommendedName>
</protein>
<feature type="domain" description="Sulfatase N-terminal" evidence="8">
    <location>
        <begin position="249"/>
        <end position="541"/>
    </location>
</feature>
<proteinExistence type="predicted"/>
<name>A0A1V0UWK1_9BACL</name>
<dbReference type="InterPro" id="IPR013783">
    <property type="entry name" value="Ig-like_fold"/>
</dbReference>
<comment type="pathway">
    <text evidence="2">Cell wall biogenesis; lipoteichoic acid biosynthesis.</text>
</comment>
<dbReference type="PANTHER" id="PTHR47371:SF3">
    <property type="entry name" value="PHOSPHOGLYCEROL TRANSFERASE I"/>
    <property type="match status" value="1"/>
</dbReference>
<accession>A0A1V0UWK1</accession>
<dbReference type="CDD" id="cd16015">
    <property type="entry name" value="LTA_synthase"/>
    <property type="match status" value="1"/>
</dbReference>
<evidence type="ECO:0000256" key="5">
    <source>
        <dbReference type="ARBA" id="ARBA00022989"/>
    </source>
</evidence>
<evidence type="ECO:0000313" key="11">
    <source>
        <dbReference type="Proteomes" id="UP000192727"/>
    </source>
</evidence>
<keyword evidence="4 7" id="KW-0812">Transmembrane</keyword>
<dbReference type="EMBL" id="CP020557">
    <property type="protein sequence ID" value="ARF69428.1"/>
    <property type="molecule type" value="Genomic_DNA"/>
</dbReference>
<feature type="transmembrane region" description="Helical" evidence="7">
    <location>
        <begin position="128"/>
        <end position="147"/>
    </location>
</feature>
<evidence type="ECO:0000313" key="10">
    <source>
        <dbReference type="EMBL" id="ARF69428.1"/>
    </source>
</evidence>
<dbReference type="InterPro" id="IPR017850">
    <property type="entry name" value="Alkaline_phosphatase_core_sf"/>
</dbReference>
<feature type="transmembrane region" description="Helical" evidence="7">
    <location>
        <begin position="21"/>
        <end position="37"/>
    </location>
</feature>
<dbReference type="Pfam" id="PF00884">
    <property type="entry name" value="Sulfatase"/>
    <property type="match status" value="1"/>
</dbReference>
<gene>
    <name evidence="10" type="ORF">B7C51_18840</name>
</gene>
<dbReference type="RefSeq" id="WP_083041088.1">
    <property type="nucleotide sequence ID" value="NZ_CP020557.1"/>
</dbReference>
<feature type="domain" description="IPT/TIG" evidence="9">
    <location>
        <begin position="620"/>
        <end position="674"/>
    </location>
</feature>
<evidence type="ECO:0000256" key="2">
    <source>
        <dbReference type="ARBA" id="ARBA00004936"/>
    </source>
</evidence>
<keyword evidence="5 7" id="KW-1133">Transmembrane helix</keyword>